<dbReference type="SMART" id="SM00850">
    <property type="entry name" value="LytTR"/>
    <property type="match status" value="1"/>
</dbReference>
<dbReference type="Proteomes" id="UP001202180">
    <property type="component" value="Unassembled WGS sequence"/>
</dbReference>
<name>A0ABT0HNA5_9BACT</name>
<proteinExistence type="predicted"/>
<sequence>MRALIYTRETDQGVSPATPDPSAIAADLIVRIEGRSNYAIVHTKDGKAHLIAKGLCALAKQLPTFWRVHKSHLINPHYVAGSVSSVRAKALLRLTTGFSVPVSRRQRAAICARLNPLSFL</sequence>
<gene>
    <name evidence="2" type="ORF">M0L20_14785</name>
</gene>
<dbReference type="PROSITE" id="PS50930">
    <property type="entry name" value="HTH_LYTTR"/>
    <property type="match status" value="1"/>
</dbReference>
<organism evidence="2 3">
    <name type="scientific">Spirosoma liriopis</name>
    <dbReference type="NCBI Taxonomy" id="2937440"/>
    <lineage>
        <taxon>Bacteria</taxon>
        <taxon>Pseudomonadati</taxon>
        <taxon>Bacteroidota</taxon>
        <taxon>Cytophagia</taxon>
        <taxon>Cytophagales</taxon>
        <taxon>Cytophagaceae</taxon>
        <taxon>Spirosoma</taxon>
    </lineage>
</organism>
<evidence type="ECO:0000313" key="2">
    <source>
        <dbReference type="EMBL" id="MCK8493133.1"/>
    </source>
</evidence>
<keyword evidence="3" id="KW-1185">Reference proteome</keyword>
<reference evidence="2 3" key="1">
    <citation type="submission" date="2022-04" db="EMBL/GenBank/DDBJ databases">
        <title>Spirosoma sp. strain RP8 genome sequencing and assembly.</title>
        <authorList>
            <person name="Jung Y."/>
        </authorList>
    </citation>
    <scope>NUCLEOTIDE SEQUENCE [LARGE SCALE GENOMIC DNA]</scope>
    <source>
        <strain evidence="2 3">RP8</strain>
    </source>
</reference>
<dbReference type="Gene3D" id="2.40.50.1020">
    <property type="entry name" value="LytTr DNA-binding domain"/>
    <property type="match status" value="1"/>
</dbReference>
<evidence type="ECO:0000259" key="1">
    <source>
        <dbReference type="PROSITE" id="PS50930"/>
    </source>
</evidence>
<protein>
    <submittedName>
        <fullName evidence="2">LytTR family transcriptional regulator</fullName>
    </submittedName>
</protein>
<dbReference type="InterPro" id="IPR007492">
    <property type="entry name" value="LytTR_DNA-bd_dom"/>
</dbReference>
<dbReference type="EMBL" id="JALPRF010000002">
    <property type="protein sequence ID" value="MCK8493133.1"/>
    <property type="molecule type" value="Genomic_DNA"/>
</dbReference>
<accession>A0ABT0HNA5</accession>
<dbReference type="RefSeq" id="WP_248477712.1">
    <property type="nucleotide sequence ID" value="NZ_JALPRF010000002.1"/>
</dbReference>
<feature type="domain" description="HTH LytTR-type" evidence="1">
    <location>
        <begin position="29"/>
        <end position="116"/>
    </location>
</feature>
<evidence type="ECO:0000313" key="3">
    <source>
        <dbReference type="Proteomes" id="UP001202180"/>
    </source>
</evidence>
<comment type="caution">
    <text evidence="2">The sequence shown here is derived from an EMBL/GenBank/DDBJ whole genome shotgun (WGS) entry which is preliminary data.</text>
</comment>
<dbReference type="Pfam" id="PF04397">
    <property type="entry name" value="LytTR"/>
    <property type="match status" value="1"/>
</dbReference>